<accession>A0AAN9JXB8</accession>
<gene>
    <name evidence="1" type="ORF">VNO77_44036</name>
</gene>
<evidence type="ECO:0000313" key="2">
    <source>
        <dbReference type="Proteomes" id="UP001367508"/>
    </source>
</evidence>
<organism evidence="1 2">
    <name type="scientific">Canavalia gladiata</name>
    <name type="common">Sword bean</name>
    <name type="synonym">Dolichos gladiatus</name>
    <dbReference type="NCBI Taxonomy" id="3824"/>
    <lineage>
        <taxon>Eukaryota</taxon>
        <taxon>Viridiplantae</taxon>
        <taxon>Streptophyta</taxon>
        <taxon>Embryophyta</taxon>
        <taxon>Tracheophyta</taxon>
        <taxon>Spermatophyta</taxon>
        <taxon>Magnoliopsida</taxon>
        <taxon>eudicotyledons</taxon>
        <taxon>Gunneridae</taxon>
        <taxon>Pentapetalae</taxon>
        <taxon>rosids</taxon>
        <taxon>fabids</taxon>
        <taxon>Fabales</taxon>
        <taxon>Fabaceae</taxon>
        <taxon>Papilionoideae</taxon>
        <taxon>50 kb inversion clade</taxon>
        <taxon>NPAAA clade</taxon>
        <taxon>indigoferoid/millettioid clade</taxon>
        <taxon>Phaseoleae</taxon>
        <taxon>Canavalia</taxon>
    </lineage>
</organism>
<proteinExistence type="predicted"/>
<protein>
    <submittedName>
        <fullName evidence="1">Uncharacterized protein</fullName>
    </submittedName>
</protein>
<evidence type="ECO:0000313" key="1">
    <source>
        <dbReference type="EMBL" id="KAK7306116.1"/>
    </source>
</evidence>
<reference evidence="1 2" key="1">
    <citation type="submission" date="2024-01" db="EMBL/GenBank/DDBJ databases">
        <title>The genomes of 5 underutilized Papilionoideae crops provide insights into root nodulation and disease resistanc.</title>
        <authorList>
            <person name="Jiang F."/>
        </authorList>
    </citation>
    <scope>NUCLEOTIDE SEQUENCE [LARGE SCALE GENOMIC DNA]</scope>
    <source>
        <strain evidence="1">LVBAO_FW01</strain>
        <tissue evidence="1">Leaves</tissue>
    </source>
</reference>
<dbReference type="AlphaFoldDB" id="A0AAN9JXB8"/>
<comment type="caution">
    <text evidence="1">The sequence shown here is derived from an EMBL/GenBank/DDBJ whole genome shotgun (WGS) entry which is preliminary data.</text>
</comment>
<name>A0AAN9JXB8_CANGL</name>
<sequence>MPWHLQELTSVSVEASIAQKKNSHASLEDLDCITRSRSRKEGYYSSIDIIQFANQVHWTNFHAYRDEVSLSRGIRWKILRELELLMLEQSLNYLFKVLRAESGNLKERNPPSGISSLKTRLSSKLGGEPVATSPSICIDKIVWDSMQDHAELHLQGLKPWIHLLFDLSIDIALVVLKENLVRDEYTLLHEGY</sequence>
<dbReference type="EMBL" id="JAYMYQ010000011">
    <property type="protein sequence ID" value="KAK7306116.1"/>
    <property type="molecule type" value="Genomic_DNA"/>
</dbReference>
<dbReference type="Proteomes" id="UP001367508">
    <property type="component" value="Unassembled WGS sequence"/>
</dbReference>
<keyword evidence="2" id="KW-1185">Reference proteome</keyword>